<accession>A0ABR2GT45</accession>
<proteinExistence type="predicted"/>
<evidence type="ECO:0000313" key="2">
    <source>
        <dbReference type="Proteomes" id="UP001470230"/>
    </source>
</evidence>
<dbReference type="EMBL" id="JAPFFF010000062">
    <property type="protein sequence ID" value="KAK8837114.1"/>
    <property type="molecule type" value="Genomic_DNA"/>
</dbReference>
<reference evidence="1 2" key="1">
    <citation type="submission" date="2024-04" db="EMBL/GenBank/DDBJ databases">
        <title>Tritrichomonas musculus Genome.</title>
        <authorList>
            <person name="Alves-Ferreira E."/>
            <person name="Grigg M."/>
            <person name="Lorenzi H."/>
            <person name="Galac M."/>
        </authorList>
    </citation>
    <scope>NUCLEOTIDE SEQUENCE [LARGE SCALE GENOMIC DNA]</scope>
    <source>
        <strain evidence="1 2">EAF2021</strain>
    </source>
</reference>
<name>A0ABR2GT45_9EUKA</name>
<gene>
    <name evidence="1" type="ORF">M9Y10_037168</name>
</gene>
<keyword evidence="2" id="KW-1185">Reference proteome</keyword>
<comment type="caution">
    <text evidence="1">The sequence shown here is derived from an EMBL/GenBank/DDBJ whole genome shotgun (WGS) entry which is preliminary data.</text>
</comment>
<protein>
    <submittedName>
        <fullName evidence="1">Uncharacterized protein</fullName>
    </submittedName>
</protein>
<dbReference type="Proteomes" id="UP001470230">
    <property type="component" value="Unassembled WGS sequence"/>
</dbReference>
<sequence length="172" mass="19643">MFGALRRLKYKANPTTPLKNAFYSLFAHTLRANCGNDSSNSDLNDHLAMNILILISKFIKEDDNDKSNASFDESTVIQYGSLVDLIHKLKRVVFNYHVDDKSNAFIEDTLNVKSFISLLKVKMSSSILPPKSFIDVLLEKGKLGHFDWTKYQLKLISFLIKMMKKDSLMSKT</sequence>
<organism evidence="1 2">
    <name type="scientific">Tritrichomonas musculus</name>
    <dbReference type="NCBI Taxonomy" id="1915356"/>
    <lineage>
        <taxon>Eukaryota</taxon>
        <taxon>Metamonada</taxon>
        <taxon>Parabasalia</taxon>
        <taxon>Tritrichomonadida</taxon>
        <taxon>Tritrichomonadidae</taxon>
        <taxon>Tritrichomonas</taxon>
    </lineage>
</organism>
<evidence type="ECO:0000313" key="1">
    <source>
        <dbReference type="EMBL" id="KAK8837114.1"/>
    </source>
</evidence>